<dbReference type="EMBL" id="HG713099">
    <property type="protein sequence ID" value="CDJ52260.1"/>
    <property type="molecule type" value="Genomic_DNA"/>
</dbReference>
<accession>U6LWT4</accession>
<evidence type="ECO:0000313" key="2">
    <source>
        <dbReference type="Proteomes" id="UP000030750"/>
    </source>
</evidence>
<proteinExistence type="predicted"/>
<name>U6LWT4_9EIME</name>
<sequence length="80" mass="8983">MPSQINPFTMVDDEEVFEVLNIMPSQINPFNMVDDDEGFEDLMPSQINPFTMDNDDEGFEDLKNAIPNQPVDCLLGCASP</sequence>
<dbReference type="Proteomes" id="UP000030750">
    <property type="component" value="Unassembled WGS sequence"/>
</dbReference>
<organism evidence="1 2">
    <name type="scientific">Eimeria brunetti</name>
    <dbReference type="NCBI Taxonomy" id="51314"/>
    <lineage>
        <taxon>Eukaryota</taxon>
        <taxon>Sar</taxon>
        <taxon>Alveolata</taxon>
        <taxon>Apicomplexa</taxon>
        <taxon>Conoidasida</taxon>
        <taxon>Coccidia</taxon>
        <taxon>Eucoccidiorida</taxon>
        <taxon>Eimeriorina</taxon>
        <taxon>Eimeriidae</taxon>
        <taxon>Eimeria</taxon>
    </lineage>
</organism>
<reference evidence="1" key="2">
    <citation type="submission" date="2013-10" db="EMBL/GenBank/DDBJ databases">
        <authorList>
            <person name="Aslett M."/>
        </authorList>
    </citation>
    <scope>NUCLEOTIDE SEQUENCE [LARGE SCALE GENOMIC DNA]</scope>
    <source>
        <strain evidence="1">Houghton</strain>
    </source>
</reference>
<keyword evidence="2" id="KW-1185">Reference proteome</keyword>
<dbReference type="AlphaFoldDB" id="U6LWT4"/>
<gene>
    <name evidence="1" type="ORF">EBH_0003340</name>
</gene>
<reference evidence="1" key="1">
    <citation type="submission" date="2013-10" db="EMBL/GenBank/DDBJ databases">
        <title>Genomic analysis of the causative agents of coccidiosis in chickens.</title>
        <authorList>
            <person name="Reid A.J."/>
            <person name="Blake D."/>
            <person name="Billington K."/>
            <person name="Browne H."/>
            <person name="Dunn M."/>
            <person name="Hung S."/>
            <person name="Kawahara F."/>
            <person name="Miranda-Saavedra D."/>
            <person name="Mourier T."/>
            <person name="Nagra H."/>
            <person name="Otto T.D."/>
            <person name="Rawlings N."/>
            <person name="Sanchez A."/>
            <person name="Sanders M."/>
            <person name="Subramaniam C."/>
            <person name="Tay Y."/>
            <person name="Dear P."/>
            <person name="Doerig C."/>
            <person name="Gruber A."/>
            <person name="Parkinson J."/>
            <person name="Shirley M."/>
            <person name="Wan K.L."/>
            <person name="Berriman M."/>
            <person name="Tomley F."/>
            <person name="Pain A."/>
        </authorList>
    </citation>
    <scope>NUCLEOTIDE SEQUENCE [LARGE SCALE GENOMIC DNA]</scope>
    <source>
        <strain evidence="1">Houghton</strain>
    </source>
</reference>
<evidence type="ECO:0000313" key="1">
    <source>
        <dbReference type="EMBL" id="CDJ52260.1"/>
    </source>
</evidence>
<protein>
    <submittedName>
        <fullName evidence="1">Uncharacterized protein</fullName>
    </submittedName>
</protein>
<dbReference type="VEuPathDB" id="ToxoDB:EBH_0003340"/>